<reference evidence="2 3" key="1">
    <citation type="submission" date="2018-10" db="EMBL/GenBank/DDBJ databases">
        <title>Fifty Aureobasidium pullulans genomes reveal a recombining polyextremotolerant generalist.</title>
        <authorList>
            <person name="Gostincar C."/>
            <person name="Turk M."/>
            <person name="Zajc J."/>
            <person name="Gunde-Cimerman N."/>
        </authorList>
    </citation>
    <scope>NUCLEOTIDE SEQUENCE [LARGE SCALE GENOMIC DNA]</scope>
    <source>
        <strain evidence="2 3">EXF-10507</strain>
    </source>
</reference>
<protein>
    <submittedName>
        <fullName evidence="2">Uncharacterized protein</fullName>
    </submittedName>
</protein>
<keyword evidence="1" id="KW-0812">Transmembrane</keyword>
<evidence type="ECO:0000313" key="3">
    <source>
        <dbReference type="Proteomes" id="UP000304928"/>
    </source>
</evidence>
<accession>A0A4S9AXG0</accession>
<evidence type="ECO:0000256" key="1">
    <source>
        <dbReference type="SAM" id="Phobius"/>
    </source>
</evidence>
<comment type="caution">
    <text evidence="2">The sequence shown here is derived from an EMBL/GenBank/DDBJ whole genome shotgun (WGS) entry which is preliminary data.</text>
</comment>
<sequence length="299" mass="33174">MATNTRDGSLLQQLTTGRMLPLYLGSIESYGESDKNAIYWLDKGTLWSLWERSFSEGGVKCSIKNFRALPGFWKSGGKVSRFVISSEDERPPEQYWINEGLRVRVSFDLYVKGAHPDVCLGTFEDPNYPCTFRMTPAPGTWNAKLHQLSQPVKRNGQIKRTEIHRKGIPSVSDMTSIGIDQAPEISVTSTQDHGSDHTTRSWLQNPAGHCVNTGKAQRSTQVLVNESSDLNPRFIALLITNSASKSGSSTLDIDAIPIGSDEQTRGDSRQHILFLYLLSVEFTSTIILVYTAIMGSIIS</sequence>
<keyword evidence="1" id="KW-0472">Membrane</keyword>
<organism evidence="2 3">
    <name type="scientific">Aureobasidium pullulans</name>
    <name type="common">Black yeast</name>
    <name type="synonym">Pullularia pullulans</name>
    <dbReference type="NCBI Taxonomy" id="5580"/>
    <lineage>
        <taxon>Eukaryota</taxon>
        <taxon>Fungi</taxon>
        <taxon>Dikarya</taxon>
        <taxon>Ascomycota</taxon>
        <taxon>Pezizomycotina</taxon>
        <taxon>Dothideomycetes</taxon>
        <taxon>Dothideomycetidae</taxon>
        <taxon>Dothideales</taxon>
        <taxon>Saccotheciaceae</taxon>
        <taxon>Aureobasidium</taxon>
    </lineage>
</organism>
<evidence type="ECO:0000313" key="2">
    <source>
        <dbReference type="EMBL" id="THW84253.1"/>
    </source>
</evidence>
<name>A0A4S9AXG0_AURPU</name>
<feature type="transmembrane region" description="Helical" evidence="1">
    <location>
        <begin position="273"/>
        <end position="298"/>
    </location>
</feature>
<dbReference type="EMBL" id="QZAR01000233">
    <property type="protein sequence ID" value="THW84253.1"/>
    <property type="molecule type" value="Genomic_DNA"/>
</dbReference>
<proteinExistence type="predicted"/>
<dbReference type="AlphaFoldDB" id="A0A4S9AXG0"/>
<keyword evidence="1" id="KW-1133">Transmembrane helix</keyword>
<dbReference type="Proteomes" id="UP000304928">
    <property type="component" value="Unassembled WGS sequence"/>
</dbReference>
<gene>
    <name evidence="2" type="ORF">D6D15_08997</name>
</gene>